<comment type="cofactor">
    <cofactor evidence="1 13">
        <name>heme</name>
        <dbReference type="ChEBI" id="CHEBI:30413"/>
    </cofactor>
</comment>
<dbReference type="SUPFAM" id="SSF48264">
    <property type="entry name" value="Cytochrome P450"/>
    <property type="match status" value="1"/>
</dbReference>
<feature type="signal peptide" evidence="15">
    <location>
        <begin position="1"/>
        <end position="20"/>
    </location>
</feature>
<comment type="similarity">
    <text evidence="4 14">Belongs to the cytochrome P450 family.</text>
</comment>
<evidence type="ECO:0000256" key="10">
    <source>
        <dbReference type="ARBA" id="ARBA00023004"/>
    </source>
</evidence>
<dbReference type="OrthoDB" id="2789670at2759"/>
<dbReference type="InterPro" id="IPR001128">
    <property type="entry name" value="Cyt_P450"/>
</dbReference>
<dbReference type="Gene3D" id="1.10.630.10">
    <property type="entry name" value="Cytochrome P450"/>
    <property type="match status" value="1"/>
</dbReference>
<comment type="pathway">
    <text evidence="3">Secondary metabolite biosynthesis.</text>
</comment>
<gene>
    <name evidence="16" type="ORF">PHACADRAFT_195821</name>
</gene>
<keyword evidence="9 14" id="KW-0560">Oxidoreductase</keyword>
<dbReference type="InterPro" id="IPR017972">
    <property type="entry name" value="Cyt_P450_CS"/>
</dbReference>
<keyword evidence="12" id="KW-0472">Membrane</keyword>
<evidence type="ECO:0008006" key="18">
    <source>
        <dbReference type="Google" id="ProtNLM"/>
    </source>
</evidence>
<dbReference type="EMBL" id="JH930472">
    <property type="protein sequence ID" value="EKM55769.1"/>
    <property type="molecule type" value="Genomic_DNA"/>
</dbReference>
<dbReference type="Pfam" id="PF00067">
    <property type="entry name" value="p450"/>
    <property type="match status" value="1"/>
</dbReference>
<dbReference type="Proteomes" id="UP000008370">
    <property type="component" value="Unassembled WGS sequence"/>
</dbReference>
<dbReference type="PANTHER" id="PTHR46300:SF7">
    <property type="entry name" value="P450, PUTATIVE (EUROFUNG)-RELATED"/>
    <property type="match status" value="1"/>
</dbReference>
<evidence type="ECO:0000256" key="12">
    <source>
        <dbReference type="ARBA" id="ARBA00023136"/>
    </source>
</evidence>
<keyword evidence="11 14" id="KW-0503">Monooxygenase</keyword>
<evidence type="ECO:0000256" key="5">
    <source>
        <dbReference type="ARBA" id="ARBA00022617"/>
    </source>
</evidence>
<evidence type="ECO:0000256" key="13">
    <source>
        <dbReference type="PIRSR" id="PIRSR602401-1"/>
    </source>
</evidence>
<dbReference type="CDD" id="cd11065">
    <property type="entry name" value="CYP64-like"/>
    <property type="match status" value="1"/>
</dbReference>
<dbReference type="PROSITE" id="PS00086">
    <property type="entry name" value="CYTOCHROME_P450"/>
    <property type="match status" value="1"/>
</dbReference>
<evidence type="ECO:0000256" key="2">
    <source>
        <dbReference type="ARBA" id="ARBA00004167"/>
    </source>
</evidence>
<sequence>MNLLTALALIFLCTVVVVRAARRGGMRLPFPPGPPADPLIGHLRIMPGIAVSAEVFHDWAKQHGDVMSLNVLGRRLLILSSEEAATDLLDKRGLKYADRPSFPMYERIGWKDALPFLSYGQYFKKTRKMLHTLLEREKVSAFRPIEEQEACVMLYNFLNDPAGMERHVLRYSTAITMEIAYGHRILSNDDEHLKAAERILDILLEASQPSLLDVSPLFENLPAWFPGAWFVKYIQEIKPRVLHDIQHPVSVTPLFQAAGTAKQSFVSQQLEDLQREDQLTPESLYDLTTVANQIFGGGSETSWHTITTFIACMLTNPDVQRKAQEELDRVVGDGRLPDFTDRDSLPYVECVVKETMRWHPVAPLGIPHKATEDDEYRGMSIPKGATVIANSRSITWDEHKFHDPLAFKPERFLPKPVGAGEVLPQGGVFGWGRRVCPGRHLADNMVWIGIVRILAVFDIGKAKDADGNVVEPQIEFTTSITSHPKPFSCDLRPRSAKATELIRQAYDLHMVNAAA</sequence>
<keyword evidence="15" id="KW-0732">Signal</keyword>
<keyword evidence="7 13" id="KW-0479">Metal-binding</keyword>
<proteinExistence type="inferred from homology"/>
<dbReference type="GeneID" id="18911103"/>
<evidence type="ECO:0000256" key="11">
    <source>
        <dbReference type="ARBA" id="ARBA00023033"/>
    </source>
</evidence>
<keyword evidence="6" id="KW-0812">Transmembrane</keyword>
<reference evidence="16 17" key="1">
    <citation type="journal article" date="2012" name="BMC Genomics">
        <title>Comparative genomics of the white-rot fungi, Phanerochaete carnosa and P. chrysosporium, to elucidate the genetic basis of the distinct wood types they colonize.</title>
        <authorList>
            <person name="Suzuki H."/>
            <person name="MacDonald J."/>
            <person name="Syed K."/>
            <person name="Salamov A."/>
            <person name="Hori C."/>
            <person name="Aerts A."/>
            <person name="Henrissat B."/>
            <person name="Wiebenga A."/>
            <person name="vanKuyk P.A."/>
            <person name="Barry K."/>
            <person name="Lindquist E."/>
            <person name="LaButti K."/>
            <person name="Lapidus A."/>
            <person name="Lucas S."/>
            <person name="Coutinho P."/>
            <person name="Gong Y."/>
            <person name="Samejima M."/>
            <person name="Mahadevan R."/>
            <person name="Abou-Zaid M."/>
            <person name="de Vries R.P."/>
            <person name="Igarashi K."/>
            <person name="Yadav J.S."/>
            <person name="Grigoriev I.V."/>
            <person name="Master E.R."/>
        </authorList>
    </citation>
    <scope>NUCLEOTIDE SEQUENCE [LARGE SCALE GENOMIC DNA]</scope>
    <source>
        <strain evidence="16 17">HHB-10118-sp</strain>
    </source>
</reference>
<dbReference type="HOGENOM" id="CLU_001570_2_3_1"/>
<evidence type="ECO:0000256" key="8">
    <source>
        <dbReference type="ARBA" id="ARBA00022989"/>
    </source>
</evidence>
<dbReference type="InParanoid" id="K5W9X7"/>
<evidence type="ECO:0000313" key="17">
    <source>
        <dbReference type="Proteomes" id="UP000008370"/>
    </source>
</evidence>
<protein>
    <recommendedName>
        <fullName evidence="18">Cytochrome P450</fullName>
    </recommendedName>
</protein>
<feature type="binding site" description="axial binding residue" evidence="13">
    <location>
        <position position="436"/>
    </location>
    <ligand>
        <name>heme</name>
        <dbReference type="ChEBI" id="CHEBI:30413"/>
    </ligand>
    <ligandPart>
        <name>Fe</name>
        <dbReference type="ChEBI" id="CHEBI:18248"/>
    </ligandPart>
</feature>
<keyword evidence="10 13" id="KW-0408">Iron</keyword>
<name>K5W9X7_PHACS</name>
<evidence type="ECO:0000256" key="4">
    <source>
        <dbReference type="ARBA" id="ARBA00010617"/>
    </source>
</evidence>
<dbReference type="InterPro" id="IPR050364">
    <property type="entry name" value="Cytochrome_P450_fung"/>
</dbReference>
<dbReference type="GO" id="GO:0016020">
    <property type="term" value="C:membrane"/>
    <property type="evidence" value="ECO:0007669"/>
    <property type="project" value="UniProtKB-SubCell"/>
</dbReference>
<dbReference type="AlphaFoldDB" id="K5W9X7"/>
<feature type="chain" id="PRO_5003885531" description="Cytochrome P450" evidence="15">
    <location>
        <begin position="21"/>
        <end position="515"/>
    </location>
</feature>
<evidence type="ECO:0000256" key="7">
    <source>
        <dbReference type="ARBA" id="ARBA00022723"/>
    </source>
</evidence>
<dbReference type="GO" id="GO:0016705">
    <property type="term" value="F:oxidoreductase activity, acting on paired donors, with incorporation or reduction of molecular oxygen"/>
    <property type="evidence" value="ECO:0007669"/>
    <property type="project" value="InterPro"/>
</dbReference>
<dbReference type="InterPro" id="IPR036396">
    <property type="entry name" value="Cyt_P450_sf"/>
</dbReference>
<evidence type="ECO:0000256" key="14">
    <source>
        <dbReference type="RuleBase" id="RU000461"/>
    </source>
</evidence>
<keyword evidence="8" id="KW-1133">Transmembrane helix</keyword>
<dbReference type="RefSeq" id="XP_007396087.1">
    <property type="nucleotide sequence ID" value="XM_007396025.1"/>
</dbReference>
<dbReference type="PANTHER" id="PTHR46300">
    <property type="entry name" value="P450, PUTATIVE (EUROFUNG)-RELATED-RELATED"/>
    <property type="match status" value="1"/>
</dbReference>
<evidence type="ECO:0000256" key="9">
    <source>
        <dbReference type="ARBA" id="ARBA00023002"/>
    </source>
</evidence>
<dbReference type="GO" id="GO:0005506">
    <property type="term" value="F:iron ion binding"/>
    <property type="evidence" value="ECO:0007669"/>
    <property type="project" value="InterPro"/>
</dbReference>
<evidence type="ECO:0000256" key="1">
    <source>
        <dbReference type="ARBA" id="ARBA00001971"/>
    </source>
</evidence>
<organism evidence="16 17">
    <name type="scientific">Phanerochaete carnosa (strain HHB-10118-sp)</name>
    <name type="common">White-rot fungus</name>
    <name type="synonym">Peniophora carnosa</name>
    <dbReference type="NCBI Taxonomy" id="650164"/>
    <lineage>
        <taxon>Eukaryota</taxon>
        <taxon>Fungi</taxon>
        <taxon>Dikarya</taxon>
        <taxon>Basidiomycota</taxon>
        <taxon>Agaricomycotina</taxon>
        <taxon>Agaricomycetes</taxon>
        <taxon>Polyporales</taxon>
        <taxon>Phanerochaetaceae</taxon>
        <taxon>Phanerochaete</taxon>
    </lineage>
</organism>
<evidence type="ECO:0000256" key="6">
    <source>
        <dbReference type="ARBA" id="ARBA00022692"/>
    </source>
</evidence>
<keyword evidence="5 13" id="KW-0349">Heme</keyword>
<dbReference type="PRINTS" id="PR00463">
    <property type="entry name" value="EP450I"/>
</dbReference>
<comment type="subcellular location">
    <subcellularLocation>
        <location evidence="2">Membrane</location>
        <topology evidence="2">Single-pass membrane protein</topology>
    </subcellularLocation>
</comment>
<accession>K5W9X7</accession>
<dbReference type="InterPro" id="IPR002401">
    <property type="entry name" value="Cyt_P450_E_grp-I"/>
</dbReference>
<dbReference type="KEGG" id="pco:PHACADRAFT_195821"/>
<evidence type="ECO:0000256" key="3">
    <source>
        <dbReference type="ARBA" id="ARBA00005179"/>
    </source>
</evidence>
<dbReference type="GO" id="GO:0004497">
    <property type="term" value="F:monooxygenase activity"/>
    <property type="evidence" value="ECO:0007669"/>
    <property type="project" value="UniProtKB-KW"/>
</dbReference>
<evidence type="ECO:0000256" key="15">
    <source>
        <dbReference type="SAM" id="SignalP"/>
    </source>
</evidence>
<dbReference type="GO" id="GO:0020037">
    <property type="term" value="F:heme binding"/>
    <property type="evidence" value="ECO:0007669"/>
    <property type="project" value="InterPro"/>
</dbReference>
<evidence type="ECO:0000313" key="16">
    <source>
        <dbReference type="EMBL" id="EKM55769.1"/>
    </source>
</evidence>
<keyword evidence="17" id="KW-1185">Reference proteome</keyword>